<proteinExistence type="inferred from homology"/>
<keyword evidence="2 5" id="KW-0812">Transmembrane</keyword>
<dbReference type="AlphaFoldDB" id="A0AAC9JP75"/>
<keyword evidence="1 5" id="KW-1003">Cell membrane</keyword>
<comment type="subcellular location">
    <subcellularLocation>
        <location evidence="5">Cell membrane</location>
        <topology evidence="5">Single-pass membrane protein</topology>
    </subcellularLocation>
</comment>
<evidence type="ECO:0000256" key="3">
    <source>
        <dbReference type="ARBA" id="ARBA00022989"/>
    </source>
</evidence>
<gene>
    <name evidence="6" type="ORF">BOQ54_04065</name>
</gene>
<keyword evidence="7" id="KW-1185">Reference proteome</keyword>
<evidence type="ECO:0000256" key="1">
    <source>
        <dbReference type="ARBA" id="ARBA00022475"/>
    </source>
</evidence>
<dbReference type="HAMAP" id="MF_01361">
    <property type="entry name" value="UPF0391"/>
    <property type="match status" value="1"/>
</dbReference>
<evidence type="ECO:0000313" key="7">
    <source>
        <dbReference type="Proteomes" id="UP000182703"/>
    </source>
</evidence>
<sequence>MLKWILILLVIAAVASLLGFHALAGAAATGARILIAVVLVLFLLVLFGVVAIA</sequence>
<dbReference type="InterPro" id="IPR009760">
    <property type="entry name" value="DUF1328"/>
</dbReference>
<dbReference type="Pfam" id="PF07043">
    <property type="entry name" value="DUF1328"/>
    <property type="match status" value="1"/>
</dbReference>
<evidence type="ECO:0000256" key="4">
    <source>
        <dbReference type="ARBA" id="ARBA00023136"/>
    </source>
</evidence>
<organism evidence="6 7">
    <name type="scientific">Chelatococcus daeguensis</name>
    <dbReference type="NCBI Taxonomy" id="444444"/>
    <lineage>
        <taxon>Bacteria</taxon>
        <taxon>Pseudomonadati</taxon>
        <taxon>Pseudomonadota</taxon>
        <taxon>Alphaproteobacteria</taxon>
        <taxon>Hyphomicrobiales</taxon>
        <taxon>Chelatococcaceae</taxon>
        <taxon>Chelatococcus</taxon>
    </lineage>
</organism>
<evidence type="ECO:0000256" key="5">
    <source>
        <dbReference type="HAMAP-Rule" id="MF_01361"/>
    </source>
</evidence>
<dbReference type="EMBL" id="CP018095">
    <property type="protein sequence ID" value="APF36601.1"/>
    <property type="molecule type" value="Genomic_DNA"/>
</dbReference>
<accession>A0AAC9JP75</accession>
<dbReference type="Proteomes" id="UP000182703">
    <property type="component" value="Chromosome"/>
</dbReference>
<protein>
    <recommendedName>
        <fullName evidence="5">UPF0391 membrane protein BOQ54_04065</fullName>
    </recommendedName>
</protein>
<keyword evidence="4 5" id="KW-0472">Membrane</keyword>
<dbReference type="KEGG" id="cdq:BOQ54_04065"/>
<dbReference type="RefSeq" id="WP_071923320.1">
    <property type="nucleotide sequence ID" value="NZ_CP018095.1"/>
</dbReference>
<evidence type="ECO:0000313" key="6">
    <source>
        <dbReference type="EMBL" id="APF36601.1"/>
    </source>
</evidence>
<dbReference type="GO" id="GO:0005886">
    <property type="term" value="C:plasma membrane"/>
    <property type="evidence" value="ECO:0007669"/>
    <property type="project" value="UniProtKB-SubCell"/>
</dbReference>
<evidence type="ECO:0000256" key="2">
    <source>
        <dbReference type="ARBA" id="ARBA00022692"/>
    </source>
</evidence>
<dbReference type="PIRSF" id="PIRSF036466">
    <property type="entry name" value="UCP036466"/>
    <property type="match status" value="1"/>
</dbReference>
<feature type="transmembrane region" description="Helical" evidence="5">
    <location>
        <begin position="34"/>
        <end position="52"/>
    </location>
</feature>
<comment type="similarity">
    <text evidence="5">Belongs to the UPF0391 family.</text>
</comment>
<keyword evidence="3 5" id="KW-1133">Transmembrane helix</keyword>
<name>A0AAC9JP75_9HYPH</name>
<reference evidence="6 7" key="1">
    <citation type="submission" date="2016-11" db="EMBL/GenBank/DDBJ databases">
        <title>Complete genome sequence of the aerobically denitrifying bacterium Chelatococcus daeguensis TAD1.</title>
        <authorList>
            <person name="Yang Y."/>
            <person name="Huang S."/>
            <person name="Lin E."/>
        </authorList>
    </citation>
    <scope>NUCLEOTIDE SEQUENCE [LARGE SCALE GENOMIC DNA]</scope>
    <source>
        <strain evidence="6 7">TAD1</strain>
    </source>
</reference>